<feature type="transmembrane region" description="Helical" evidence="8">
    <location>
        <begin position="139"/>
        <end position="161"/>
    </location>
</feature>
<keyword evidence="6 8" id="KW-1133">Transmembrane helix</keyword>
<comment type="subcellular location">
    <subcellularLocation>
        <location evidence="1">Cell membrane</location>
        <topology evidence="1">Multi-pass membrane protein</topology>
    </subcellularLocation>
</comment>
<feature type="domain" description="Major facilitator superfamily (MFS) profile" evidence="9">
    <location>
        <begin position="15"/>
        <end position="396"/>
    </location>
</feature>
<feature type="transmembrane region" description="Helical" evidence="8">
    <location>
        <begin position="12"/>
        <end position="30"/>
    </location>
</feature>
<evidence type="ECO:0000256" key="5">
    <source>
        <dbReference type="ARBA" id="ARBA00022692"/>
    </source>
</evidence>
<feature type="transmembrane region" description="Helical" evidence="8">
    <location>
        <begin position="315"/>
        <end position="337"/>
    </location>
</feature>
<dbReference type="Proteomes" id="UP000290253">
    <property type="component" value="Unassembled WGS sequence"/>
</dbReference>
<dbReference type="GO" id="GO:0042910">
    <property type="term" value="F:xenobiotic transmembrane transporter activity"/>
    <property type="evidence" value="ECO:0007669"/>
    <property type="project" value="InterPro"/>
</dbReference>
<feature type="transmembrane region" description="Helical" evidence="8">
    <location>
        <begin position="81"/>
        <end position="100"/>
    </location>
</feature>
<keyword evidence="5 8" id="KW-0812">Transmembrane</keyword>
<feature type="transmembrane region" description="Helical" evidence="8">
    <location>
        <begin position="254"/>
        <end position="273"/>
    </location>
</feature>
<evidence type="ECO:0000259" key="9">
    <source>
        <dbReference type="PROSITE" id="PS50850"/>
    </source>
</evidence>
<keyword evidence="4" id="KW-1003">Cell membrane</keyword>
<dbReference type="Gene3D" id="1.20.1720.10">
    <property type="entry name" value="Multidrug resistance protein D"/>
    <property type="match status" value="1"/>
</dbReference>
<evidence type="ECO:0000256" key="7">
    <source>
        <dbReference type="ARBA" id="ARBA00023136"/>
    </source>
</evidence>
<comment type="caution">
    <text evidence="10">The sequence shown here is derived from an EMBL/GenBank/DDBJ whole genome shotgun (WGS) entry which is preliminary data.</text>
</comment>
<feature type="transmembrane region" description="Helical" evidence="8">
    <location>
        <begin position="285"/>
        <end position="309"/>
    </location>
</feature>
<evidence type="ECO:0000256" key="6">
    <source>
        <dbReference type="ARBA" id="ARBA00022989"/>
    </source>
</evidence>
<feature type="transmembrane region" description="Helical" evidence="8">
    <location>
        <begin position="167"/>
        <end position="189"/>
    </location>
</feature>
<dbReference type="AlphaFoldDB" id="A0A4Q1SGR7"/>
<feature type="transmembrane region" description="Helical" evidence="8">
    <location>
        <begin position="210"/>
        <end position="234"/>
    </location>
</feature>
<dbReference type="InterPro" id="IPR011701">
    <property type="entry name" value="MFS"/>
</dbReference>
<dbReference type="Pfam" id="PF07690">
    <property type="entry name" value="MFS_1"/>
    <property type="match status" value="1"/>
</dbReference>
<proteinExistence type="inferred from homology"/>
<dbReference type="GO" id="GO:0015385">
    <property type="term" value="F:sodium:proton antiporter activity"/>
    <property type="evidence" value="ECO:0007669"/>
    <property type="project" value="TreeGrafter"/>
</dbReference>
<evidence type="ECO:0000256" key="1">
    <source>
        <dbReference type="ARBA" id="ARBA00004651"/>
    </source>
</evidence>
<dbReference type="PANTHER" id="PTHR23502:SF132">
    <property type="entry name" value="POLYAMINE TRANSPORTER 2-RELATED"/>
    <property type="match status" value="1"/>
</dbReference>
<evidence type="ECO:0000313" key="11">
    <source>
        <dbReference type="Proteomes" id="UP000290253"/>
    </source>
</evidence>
<evidence type="ECO:0000313" key="10">
    <source>
        <dbReference type="EMBL" id="RXS96523.1"/>
    </source>
</evidence>
<evidence type="ECO:0000256" key="4">
    <source>
        <dbReference type="ARBA" id="ARBA00022475"/>
    </source>
</evidence>
<keyword evidence="11" id="KW-1185">Reference proteome</keyword>
<keyword evidence="3" id="KW-0813">Transport</keyword>
<name>A0A4Q1SGR7_9BACT</name>
<dbReference type="PROSITE" id="PS50850">
    <property type="entry name" value="MFS"/>
    <property type="match status" value="1"/>
</dbReference>
<keyword evidence="7 8" id="KW-0472">Membrane</keyword>
<accession>A0A4Q1SGR7</accession>
<reference evidence="10 11" key="1">
    <citation type="journal article" date="2016" name="Int. J. Syst. Evol. Microbiol.">
        <title>Acidipila dinghuensis sp. nov., an acidobacterium isolated from forest soil.</title>
        <authorList>
            <person name="Jiang Y.W."/>
            <person name="Wang J."/>
            <person name="Chen M.H."/>
            <person name="Lv Y.Y."/>
            <person name="Qiu L.H."/>
        </authorList>
    </citation>
    <scope>NUCLEOTIDE SEQUENCE [LARGE SCALE GENOMIC DNA]</scope>
    <source>
        <strain evidence="10 11">DHOF10</strain>
    </source>
</reference>
<dbReference type="GO" id="GO:1990961">
    <property type="term" value="P:xenobiotic detoxification by transmembrane export across the plasma membrane"/>
    <property type="evidence" value="ECO:0007669"/>
    <property type="project" value="InterPro"/>
</dbReference>
<dbReference type="CDD" id="cd17320">
    <property type="entry name" value="MFS_MdfA_MDR_like"/>
    <property type="match status" value="1"/>
</dbReference>
<evidence type="ECO:0000256" key="3">
    <source>
        <dbReference type="ARBA" id="ARBA00022448"/>
    </source>
</evidence>
<dbReference type="RefSeq" id="WP_129206272.1">
    <property type="nucleotide sequence ID" value="NZ_BMGU01000001.1"/>
</dbReference>
<comment type="similarity">
    <text evidence="2">Belongs to the major facilitator superfamily. Bcr/CmlA family.</text>
</comment>
<protein>
    <submittedName>
        <fullName evidence="10">Bcr/CflA family efflux MFS transporter</fullName>
    </submittedName>
</protein>
<dbReference type="GO" id="GO:0005886">
    <property type="term" value="C:plasma membrane"/>
    <property type="evidence" value="ECO:0007669"/>
    <property type="project" value="UniProtKB-SubCell"/>
</dbReference>
<dbReference type="InterPro" id="IPR036259">
    <property type="entry name" value="MFS_trans_sf"/>
</dbReference>
<sequence>MTASLSHAGRHPRWILVLLGALCVVTPFAIDMYLPAFSHIAREFHTETHSISLSLSSYFIGFAIGQLFYGPLLDRFGRKRPLYFGLIVYVACSIGCAKAPTLHAFVALRTLEALGGCAAQVAAIAMVRDFFPVEQSARVFSLLFLMIGASPLLAPTIGSALMSGLGWRWIFVVLAAMAFVILVVTFFLLPEGHQPDASVSLRLAPILGNFWTIFATPQFLVYTLAGAFSFAGLFTFVAGSPVVFMDGFHMGTKGFGITFAVLVMGFIGGNNLNVFLLKKFNSQQIFLAALTAQAILGSAFLVGALAHLLDLRGMMVLFFLYLTCIGFTYPNGAAIALAPFSRDAGSASAMFGSVQTGIGAIISMSIGFLGAQAVIAIMAGTAVSALLMLLIGRRVVGETVVSEDGAVAIAH</sequence>
<dbReference type="PANTHER" id="PTHR23502">
    <property type="entry name" value="MAJOR FACILITATOR SUPERFAMILY"/>
    <property type="match status" value="1"/>
</dbReference>
<gene>
    <name evidence="10" type="ORF">ESZ00_00775</name>
</gene>
<dbReference type="SUPFAM" id="SSF103473">
    <property type="entry name" value="MFS general substrate transporter"/>
    <property type="match status" value="1"/>
</dbReference>
<feature type="transmembrane region" description="Helical" evidence="8">
    <location>
        <begin position="374"/>
        <end position="392"/>
    </location>
</feature>
<dbReference type="InterPro" id="IPR020846">
    <property type="entry name" value="MFS_dom"/>
</dbReference>
<organism evidence="10 11">
    <name type="scientific">Silvibacterium dinghuense</name>
    <dbReference type="NCBI Taxonomy" id="1560006"/>
    <lineage>
        <taxon>Bacteria</taxon>
        <taxon>Pseudomonadati</taxon>
        <taxon>Acidobacteriota</taxon>
        <taxon>Terriglobia</taxon>
        <taxon>Terriglobales</taxon>
        <taxon>Acidobacteriaceae</taxon>
        <taxon>Silvibacterium</taxon>
    </lineage>
</organism>
<evidence type="ECO:0000256" key="2">
    <source>
        <dbReference type="ARBA" id="ARBA00006236"/>
    </source>
</evidence>
<dbReference type="OrthoDB" id="9816041at2"/>
<evidence type="ECO:0000256" key="8">
    <source>
        <dbReference type="SAM" id="Phobius"/>
    </source>
</evidence>
<dbReference type="NCBIfam" id="TIGR00710">
    <property type="entry name" value="efflux_Bcr_CflA"/>
    <property type="match status" value="1"/>
</dbReference>
<feature type="transmembrane region" description="Helical" evidence="8">
    <location>
        <begin position="50"/>
        <end position="69"/>
    </location>
</feature>
<dbReference type="EMBL" id="SDMK01000001">
    <property type="protein sequence ID" value="RXS96523.1"/>
    <property type="molecule type" value="Genomic_DNA"/>
</dbReference>
<dbReference type="InterPro" id="IPR004812">
    <property type="entry name" value="Efflux_drug-R_Bcr/CmlA"/>
</dbReference>